<evidence type="ECO:0000256" key="1">
    <source>
        <dbReference type="ARBA" id="ARBA00004123"/>
    </source>
</evidence>
<dbReference type="PANTHER" id="PTHR47338">
    <property type="entry name" value="ZN(II)2CYS6 TRANSCRIPTION FACTOR (EUROFUNG)-RELATED"/>
    <property type="match status" value="1"/>
</dbReference>
<evidence type="ECO:0000256" key="2">
    <source>
        <dbReference type="ARBA" id="ARBA00022723"/>
    </source>
</evidence>
<dbReference type="EMBL" id="JAGSXJ010000063">
    <property type="protein sequence ID" value="KAH6658765.1"/>
    <property type="molecule type" value="Genomic_DNA"/>
</dbReference>
<evidence type="ECO:0000256" key="5">
    <source>
        <dbReference type="ARBA" id="ARBA00023242"/>
    </source>
</evidence>
<dbReference type="SUPFAM" id="SSF57701">
    <property type="entry name" value="Zn2/Cys6 DNA-binding domain"/>
    <property type="match status" value="1"/>
</dbReference>
<dbReference type="GO" id="GO:0006351">
    <property type="term" value="P:DNA-templated transcription"/>
    <property type="evidence" value="ECO:0007669"/>
    <property type="project" value="InterPro"/>
</dbReference>
<feature type="domain" description="Zn(2)-C6 fungal-type" evidence="6">
    <location>
        <begin position="12"/>
        <end position="42"/>
    </location>
</feature>
<dbReference type="GO" id="GO:0005634">
    <property type="term" value="C:nucleus"/>
    <property type="evidence" value="ECO:0007669"/>
    <property type="project" value="UniProtKB-SubCell"/>
</dbReference>
<evidence type="ECO:0000313" key="8">
    <source>
        <dbReference type="Proteomes" id="UP000770015"/>
    </source>
</evidence>
<keyword evidence="3" id="KW-0805">Transcription regulation</keyword>
<keyword evidence="4" id="KW-0804">Transcription</keyword>
<name>A0A9P8UTC4_9PEZI</name>
<reference evidence="7" key="1">
    <citation type="journal article" date="2021" name="Nat. Commun.">
        <title>Genetic determinants of endophytism in the Arabidopsis root mycobiome.</title>
        <authorList>
            <person name="Mesny F."/>
            <person name="Miyauchi S."/>
            <person name="Thiergart T."/>
            <person name="Pickel B."/>
            <person name="Atanasova L."/>
            <person name="Karlsson M."/>
            <person name="Huettel B."/>
            <person name="Barry K.W."/>
            <person name="Haridas S."/>
            <person name="Chen C."/>
            <person name="Bauer D."/>
            <person name="Andreopoulos W."/>
            <person name="Pangilinan J."/>
            <person name="LaButti K."/>
            <person name="Riley R."/>
            <person name="Lipzen A."/>
            <person name="Clum A."/>
            <person name="Drula E."/>
            <person name="Henrissat B."/>
            <person name="Kohler A."/>
            <person name="Grigoriev I.V."/>
            <person name="Martin F.M."/>
            <person name="Hacquard S."/>
        </authorList>
    </citation>
    <scope>NUCLEOTIDE SEQUENCE</scope>
    <source>
        <strain evidence="7">MPI-SDFR-AT-0117</strain>
    </source>
</reference>
<evidence type="ECO:0000259" key="6">
    <source>
        <dbReference type="PROSITE" id="PS50048"/>
    </source>
</evidence>
<dbReference type="CDD" id="cd00067">
    <property type="entry name" value="GAL4"/>
    <property type="match status" value="1"/>
</dbReference>
<dbReference type="GO" id="GO:0008270">
    <property type="term" value="F:zinc ion binding"/>
    <property type="evidence" value="ECO:0007669"/>
    <property type="project" value="InterPro"/>
</dbReference>
<dbReference type="CDD" id="cd12148">
    <property type="entry name" value="fungal_TF_MHR"/>
    <property type="match status" value="1"/>
</dbReference>
<organism evidence="7 8">
    <name type="scientific">Plectosphaerella plurivora</name>
    <dbReference type="NCBI Taxonomy" id="936078"/>
    <lineage>
        <taxon>Eukaryota</taxon>
        <taxon>Fungi</taxon>
        <taxon>Dikarya</taxon>
        <taxon>Ascomycota</taxon>
        <taxon>Pezizomycotina</taxon>
        <taxon>Sordariomycetes</taxon>
        <taxon>Hypocreomycetidae</taxon>
        <taxon>Glomerellales</taxon>
        <taxon>Plectosphaerellaceae</taxon>
        <taxon>Plectosphaerella</taxon>
    </lineage>
</organism>
<dbReference type="PROSITE" id="PS50048">
    <property type="entry name" value="ZN2_CY6_FUNGAL_2"/>
    <property type="match status" value="1"/>
</dbReference>
<dbReference type="GO" id="GO:0003677">
    <property type="term" value="F:DNA binding"/>
    <property type="evidence" value="ECO:0007669"/>
    <property type="project" value="InterPro"/>
</dbReference>
<keyword evidence="2" id="KW-0479">Metal-binding</keyword>
<gene>
    <name evidence="7" type="ORF">F5X68DRAFT_145908</name>
</gene>
<dbReference type="GO" id="GO:0000981">
    <property type="term" value="F:DNA-binding transcription factor activity, RNA polymerase II-specific"/>
    <property type="evidence" value="ECO:0007669"/>
    <property type="project" value="InterPro"/>
</dbReference>
<comment type="caution">
    <text evidence="7">The sequence shown here is derived from an EMBL/GenBank/DDBJ whole genome shotgun (WGS) entry which is preliminary data.</text>
</comment>
<comment type="subcellular location">
    <subcellularLocation>
        <location evidence="1">Nucleus</location>
    </subcellularLocation>
</comment>
<dbReference type="InterPro" id="IPR036864">
    <property type="entry name" value="Zn2-C6_fun-type_DNA-bd_sf"/>
</dbReference>
<dbReference type="Pfam" id="PF00172">
    <property type="entry name" value="Zn_clus"/>
    <property type="match status" value="1"/>
</dbReference>
<evidence type="ECO:0000256" key="3">
    <source>
        <dbReference type="ARBA" id="ARBA00023015"/>
    </source>
</evidence>
<dbReference type="InterPro" id="IPR001138">
    <property type="entry name" value="Zn2Cys6_DnaBD"/>
</dbReference>
<dbReference type="Gene3D" id="4.10.240.10">
    <property type="entry name" value="Zn(2)-C6 fungal-type DNA-binding domain"/>
    <property type="match status" value="1"/>
</dbReference>
<sequence>MLEDVPGLAAYACSTCRSQKRKCTKELPACALCRKYDRPCNYSTQPPASTGPPLSEDDVSEKTLALVAGQPDPETAFPASFFLDHEFFQAAGHSTPQSTFKLPPGVANSLLSEEQAHYDVDIYFNSVHTILPFVSRTRLNQDLSNLQNGLGADTALLLMAMQLHTQSPCETEPRDWPKYHSAKESISGIEARNIFSIRLVQAAILVAYYELAHAIFPAAYLSIGHCARLSHAIGLHDRKRAPQMLPNPKSQTEQEERRRVWWVVSILDRFVTIGIPASPPASEGMRPDEFLPIDEQSWDGGQLIAGQPLAISTAVAHQMSPFARTCQSSHLLSRVLRHRDDDYTDMDMDADFRYEEALQLHITVNALYVAVTQYAEHLVASFSDISNHTSHFTATALCLSALLSLYDIYACIESAPVERLRNTKFLEMHRISLVGLQTASNAAHRFAMSVQEIVTAAGQEGLLKTSPLICDCLYQATTFYLWQLKEVPSNEHTGKVTDISTVLQTLGTRWKSPSKSLSKVLLEWLLIRGL</sequence>
<protein>
    <recommendedName>
        <fullName evidence="6">Zn(2)-C6 fungal-type domain-containing protein</fullName>
    </recommendedName>
</protein>
<accession>A0A9P8UTC4</accession>
<dbReference type="InterPro" id="IPR007219">
    <property type="entry name" value="XnlR_reg_dom"/>
</dbReference>
<keyword evidence="8" id="KW-1185">Reference proteome</keyword>
<keyword evidence="5" id="KW-0539">Nucleus</keyword>
<dbReference type="Pfam" id="PF04082">
    <property type="entry name" value="Fungal_trans"/>
    <property type="match status" value="1"/>
</dbReference>
<dbReference type="AlphaFoldDB" id="A0A9P8UTC4"/>
<evidence type="ECO:0000313" key="7">
    <source>
        <dbReference type="EMBL" id="KAH6658765.1"/>
    </source>
</evidence>
<dbReference type="PROSITE" id="PS00463">
    <property type="entry name" value="ZN2_CY6_FUNGAL_1"/>
    <property type="match status" value="1"/>
</dbReference>
<dbReference type="InterPro" id="IPR050815">
    <property type="entry name" value="TF_fung"/>
</dbReference>
<dbReference type="PANTHER" id="PTHR47338:SF20">
    <property type="entry name" value="ZN(II)2CYS6 TRANSCRIPTION FACTOR (EUROFUNG)"/>
    <property type="match status" value="1"/>
</dbReference>
<proteinExistence type="predicted"/>
<dbReference type="OrthoDB" id="3862662at2759"/>
<evidence type="ECO:0000256" key="4">
    <source>
        <dbReference type="ARBA" id="ARBA00023163"/>
    </source>
</evidence>
<dbReference type="Proteomes" id="UP000770015">
    <property type="component" value="Unassembled WGS sequence"/>
</dbReference>
<dbReference type="SMART" id="SM00066">
    <property type="entry name" value="GAL4"/>
    <property type="match status" value="1"/>
</dbReference>